<reference evidence="1 2" key="1">
    <citation type="journal article" date="2018" name="Front. Plant Sci.">
        <title>Red Clover (Trifolium pratense) and Zigzag Clover (T. medium) - A Picture of Genomic Similarities and Differences.</title>
        <authorList>
            <person name="Dluhosova J."/>
            <person name="Istvanek J."/>
            <person name="Nedelnik J."/>
            <person name="Repkova J."/>
        </authorList>
    </citation>
    <scope>NUCLEOTIDE SEQUENCE [LARGE SCALE GENOMIC DNA]</scope>
    <source>
        <strain evidence="2">cv. 10/8</strain>
        <tissue evidence="1">Leaf</tissue>
    </source>
</reference>
<proteinExistence type="predicted"/>
<evidence type="ECO:0000313" key="2">
    <source>
        <dbReference type="Proteomes" id="UP000265520"/>
    </source>
</evidence>
<accession>A0A392LYG5</accession>
<evidence type="ECO:0000313" key="1">
    <source>
        <dbReference type="EMBL" id="MCH80011.1"/>
    </source>
</evidence>
<name>A0A392LYG5_9FABA</name>
<gene>
    <name evidence="1" type="ORF">A2U01_0000773</name>
</gene>
<comment type="caution">
    <text evidence="1">The sequence shown here is derived from an EMBL/GenBank/DDBJ whole genome shotgun (WGS) entry which is preliminary data.</text>
</comment>
<dbReference type="EMBL" id="LXQA010000592">
    <property type="protein sequence ID" value="MCH80011.1"/>
    <property type="molecule type" value="Genomic_DNA"/>
</dbReference>
<sequence>MLNCCSDSGFLVLVTHSPELILSRALLHLVHNRSLDVQKFGRLSQALVNYQKIMRTGVAHPRSDRSTKVPPNLVVHLEHNILPVGLMESDCTEVMIWVASSKGKGTESSSTSPIRCMEHEGRDILTLSTLAGGDHKEIKLNLIVMEPIRSPWILQDVGALFETPAVNG</sequence>
<keyword evidence="2" id="KW-1185">Reference proteome</keyword>
<organism evidence="1 2">
    <name type="scientific">Trifolium medium</name>
    <dbReference type="NCBI Taxonomy" id="97028"/>
    <lineage>
        <taxon>Eukaryota</taxon>
        <taxon>Viridiplantae</taxon>
        <taxon>Streptophyta</taxon>
        <taxon>Embryophyta</taxon>
        <taxon>Tracheophyta</taxon>
        <taxon>Spermatophyta</taxon>
        <taxon>Magnoliopsida</taxon>
        <taxon>eudicotyledons</taxon>
        <taxon>Gunneridae</taxon>
        <taxon>Pentapetalae</taxon>
        <taxon>rosids</taxon>
        <taxon>fabids</taxon>
        <taxon>Fabales</taxon>
        <taxon>Fabaceae</taxon>
        <taxon>Papilionoideae</taxon>
        <taxon>50 kb inversion clade</taxon>
        <taxon>NPAAA clade</taxon>
        <taxon>Hologalegina</taxon>
        <taxon>IRL clade</taxon>
        <taxon>Trifolieae</taxon>
        <taxon>Trifolium</taxon>
    </lineage>
</organism>
<protein>
    <submittedName>
        <fullName evidence="1">Uncharacterized protein</fullName>
    </submittedName>
</protein>
<dbReference type="Proteomes" id="UP000265520">
    <property type="component" value="Unassembled WGS sequence"/>
</dbReference>
<dbReference type="AlphaFoldDB" id="A0A392LYG5"/>